<reference evidence="3" key="1">
    <citation type="submission" date="2025-08" db="UniProtKB">
        <authorList>
            <consortium name="RefSeq"/>
        </authorList>
    </citation>
    <scope>IDENTIFICATION</scope>
    <source>
        <tissue evidence="3">Liver</tissue>
    </source>
</reference>
<feature type="compositionally biased region" description="Low complexity" evidence="1">
    <location>
        <begin position="94"/>
        <end position="124"/>
    </location>
</feature>
<evidence type="ECO:0000313" key="2">
    <source>
        <dbReference type="Proteomes" id="UP000245341"/>
    </source>
</evidence>
<feature type="compositionally biased region" description="Low complexity" evidence="1">
    <location>
        <begin position="180"/>
        <end position="211"/>
    </location>
</feature>
<dbReference type="STRING" id="9713.A0A2U3Z646"/>
<name>A0A2U3Z646_LEPWE</name>
<proteinExistence type="predicted"/>
<feature type="compositionally biased region" description="Pro residues" evidence="1">
    <location>
        <begin position="231"/>
        <end position="246"/>
    </location>
</feature>
<feature type="region of interest" description="Disordered" evidence="1">
    <location>
        <begin position="1"/>
        <end position="57"/>
    </location>
</feature>
<accession>A0A2U3Z646</accession>
<dbReference type="GeneID" id="102744202"/>
<feature type="compositionally biased region" description="Basic and acidic residues" evidence="1">
    <location>
        <begin position="288"/>
        <end position="303"/>
    </location>
</feature>
<keyword evidence="2" id="KW-1185">Reference proteome</keyword>
<feature type="region of interest" description="Disordered" evidence="1">
    <location>
        <begin position="87"/>
        <end position="266"/>
    </location>
</feature>
<gene>
    <name evidence="3" type="primary">LOC102744202</name>
</gene>
<sequence>MLVGSWQTEGRGVERALSPGVWRSERNAGPQSPRRDSHLSRSISEGRGADQELAQRSTWDCDPQAGAALASRSSGALTRLVCFCSSTSKSKELSPGSGQKGSAGSSQGTPGAGTQPGAQAGASPSQPPPDQSPHTLRKVSKKLAPIPPKVPFGQPGAMTDQSAGQPSPLSLSPTPPSTPSPYGLSYPQGYSLASGQLSPAAAAAPPLTSPAGFPSTAAKSRPTPKPRQRPTLPPPQPPTVSLPAPSPQSTEHPVLDGMAPGESMSTDLVHFDIPSIHVELGPPLRLSPLEHARRHSVTEKRDSEEESESTAL</sequence>
<dbReference type="KEGG" id="lww:102744202"/>
<dbReference type="OrthoDB" id="8960117at2759"/>
<evidence type="ECO:0000313" key="3">
    <source>
        <dbReference type="RefSeq" id="XP_006751198.2"/>
    </source>
</evidence>
<organism evidence="2 3">
    <name type="scientific">Leptonychotes weddellii</name>
    <name type="common">Weddell seal</name>
    <name type="synonym">Otaria weddellii</name>
    <dbReference type="NCBI Taxonomy" id="9713"/>
    <lineage>
        <taxon>Eukaryota</taxon>
        <taxon>Metazoa</taxon>
        <taxon>Chordata</taxon>
        <taxon>Craniata</taxon>
        <taxon>Vertebrata</taxon>
        <taxon>Euteleostomi</taxon>
        <taxon>Mammalia</taxon>
        <taxon>Eutheria</taxon>
        <taxon>Laurasiatheria</taxon>
        <taxon>Carnivora</taxon>
        <taxon>Caniformia</taxon>
        <taxon>Pinnipedia</taxon>
        <taxon>Phocidae</taxon>
        <taxon>Monachinae</taxon>
        <taxon>Lobodontini</taxon>
        <taxon>Leptonychotes</taxon>
    </lineage>
</organism>
<dbReference type="Proteomes" id="UP000245341">
    <property type="component" value="Unplaced"/>
</dbReference>
<evidence type="ECO:0000256" key="1">
    <source>
        <dbReference type="SAM" id="MobiDB-lite"/>
    </source>
</evidence>
<feature type="region of interest" description="Disordered" evidence="1">
    <location>
        <begin position="279"/>
        <end position="312"/>
    </location>
</feature>
<dbReference type="AlphaFoldDB" id="A0A2U3Z646"/>
<protein>
    <submittedName>
        <fullName evidence="3">Rho GTPase-activating protein 44-like isoform X1</fullName>
    </submittedName>
</protein>
<dbReference type="RefSeq" id="XP_006751198.2">
    <property type="nucleotide sequence ID" value="XM_006751135.2"/>
</dbReference>